<feature type="region of interest" description="Disordered" evidence="1">
    <location>
        <begin position="99"/>
        <end position="198"/>
    </location>
</feature>
<dbReference type="Proteomes" id="UP000054564">
    <property type="component" value="Unassembled WGS sequence"/>
</dbReference>
<reference evidence="3" key="1">
    <citation type="submission" date="2014-03" db="EMBL/GenBank/DDBJ databases">
        <title>The Genome Sequence of Puccinia striiformis f. sp. tritici PST-78.</title>
        <authorList>
            <consortium name="The Broad Institute Genome Sequencing Platform"/>
            <person name="Cuomo C."/>
            <person name="Hulbert S."/>
            <person name="Chen X."/>
            <person name="Walker B."/>
            <person name="Young S.K."/>
            <person name="Zeng Q."/>
            <person name="Gargeya S."/>
            <person name="Fitzgerald M."/>
            <person name="Haas B."/>
            <person name="Abouelleil A."/>
            <person name="Alvarado L."/>
            <person name="Arachchi H.M."/>
            <person name="Berlin A.M."/>
            <person name="Chapman S.B."/>
            <person name="Goldberg J."/>
            <person name="Griggs A."/>
            <person name="Gujja S."/>
            <person name="Hansen M."/>
            <person name="Howarth C."/>
            <person name="Imamovic A."/>
            <person name="Larimer J."/>
            <person name="McCowan C."/>
            <person name="Montmayeur A."/>
            <person name="Murphy C."/>
            <person name="Neiman D."/>
            <person name="Pearson M."/>
            <person name="Priest M."/>
            <person name="Roberts A."/>
            <person name="Saif S."/>
            <person name="Shea T."/>
            <person name="Sisk P."/>
            <person name="Sykes S."/>
            <person name="Wortman J."/>
            <person name="Nusbaum C."/>
            <person name="Birren B."/>
        </authorList>
    </citation>
    <scope>NUCLEOTIDE SEQUENCE [LARGE SCALE GENOMIC DNA]</scope>
    <source>
        <strain evidence="3">race PST-78</strain>
    </source>
</reference>
<accession>A0A0L0VSD9</accession>
<comment type="caution">
    <text evidence="2">The sequence shown here is derived from an EMBL/GenBank/DDBJ whole genome shotgun (WGS) entry which is preliminary data.</text>
</comment>
<protein>
    <submittedName>
        <fullName evidence="2">Uncharacterized protein</fullName>
    </submittedName>
</protein>
<keyword evidence="3" id="KW-1185">Reference proteome</keyword>
<evidence type="ECO:0000313" key="3">
    <source>
        <dbReference type="Proteomes" id="UP000054564"/>
    </source>
</evidence>
<dbReference type="AlphaFoldDB" id="A0A0L0VSD9"/>
<proteinExistence type="predicted"/>
<evidence type="ECO:0000313" key="2">
    <source>
        <dbReference type="EMBL" id="KNF02198.1"/>
    </source>
</evidence>
<dbReference type="EMBL" id="AJIL01000025">
    <property type="protein sequence ID" value="KNF02198.1"/>
    <property type="molecule type" value="Genomic_DNA"/>
</dbReference>
<gene>
    <name evidence="2" type="ORF">PSTG_04695</name>
</gene>
<feature type="compositionally biased region" description="Low complexity" evidence="1">
    <location>
        <begin position="103"/>
        <end position="121"/>
    </location>
</feature>
<sequence length="226" mass="24955">MDIMFLRKQAANPMISLATQASTPTPSHQRGQSLPQEDMAMAYQDPAPVQNQLQNHVQHAMKASKYVNQNTQAQTFAPNYVATQDAQYFQTQQPSRSLCSKGQVSSQRQQISSIPASSSSATARYPLPCSTPARWKLGGIQEEKKESPTTRQHCQSLGGGQGLLESRKNLGENAKSSRKDEYSKQESPKSTPSPVDPYINLSFNPALEQLSDASQEEFCHLILIID</sequence>
<name>A0A0L0VSD9_9BASI</name>
<feature type="compositionally biased region" description="Basic and acidic residues" evidence="1">
    <location>
        <begin position="165"/>
        <end position="187"/>
    </location>
</feature>
<evidence type="ECO:0000256" key="1">
    <source>
        <dbReference type="SAM" id="MobiDB-lite"/>
    </source>
</evidence>
<organism evidence="2 3">
    <name type="scientific">Puccinia striiformis f. sp. tritici PST-78</name>
    <dbReference type="NCBI Taxonomy" id="1165861"/>
    <lineage>
        <taxon>Eukaryota</taxon>
        <taxon>Fungi</taxon>
        <taxon>Dikarya</taxon>
        <taxon>Basidiomycota</taxon>
        <taxon>Pucciniomycotina</taxon>
        <taxon>Pucciniomycetes</taxon>
        <taxon>Pucciniales</taxon>
        <taxon>Pucciniaceae</taxon>
        <taxon>Puccinia</taxon>
    </lineage>
</organism>